<keyword evidence="5 12" id="KW-0028">Amino-acid biosynthesis</keyword>
<dbReference type="OrthoDB" id="9807137at2"/>
<evidence type="ECO:0000256" key="10">
    <source>
        <dbReference type="ARBA" id="ARBA00047838"/>
    </source>
</evidence>
<sequence>MIAIIDYGMGNINSIYKAMKKIGADVVLTNDKDTIKNSKGIIIPGVGAFKKAMENLKSMGLDSLIKEEINNGKPMLGICLGMQLVFDSSEEMGYSEGLGLIPGKVTKFEISKKIPHIGWNSVRIKQDHPIFKGIDDGEYFYFVHSFHGNCDEKYILGDCNYEVDFPAIVGRDNIVASQFHPEKSGEVGLKLLKNFKEMVG</sequence>
<dbReference type="GO" id="GO:0016829">
    <property type="term" value="F:lyase activity"/>
    <property type="evidence" value="ECO:0007669"/>
    <property type="project" value="UniProtKB-KW"/>
</dbReference>
<comment type="catalytic activity">
    <reaction evidence="10 12">
        <text>5-[(5-phospho-1-deoxy-D-ribulos-1-ylimino)methylamino]-1-(5-phospho-beta-D-ribosyl)imidazole-4-carboxamide + L-glutamine = D-erythro-1-(imidazol-4-yl)glycerol 3-phosphate + 5-amino-1-(5-phospho-beta-D-ribosyl)imidazole-4-carboxamide + L-glutamate + H(+)</text>
        <dbReference type="Rhea" id="RHEA:24793"/>
        <dbReference type="ChEBI" id="CHEBI:15378"/>
        <dbReference type="ChEBI" id="CHEBI:29985"/>
        <dbReference type="ChEBI" id="CHEBI:58278"/>
        <dbReference type="ChEBI" id="CHEBI:58359"/>
        <dbReference type="ChEBI" id="CHEBI:58475"/>
        <dbReference type="ChEBI" id="CHEBI:58525"/>
        <dbReference type="EC" id="4.3.2.10"/>
    </reaction>
</comment>
<evidence type="ECO:0000256" key="2">
    <source>
        <dbReference type="ARBA" id="ARBA00005091"/>
    </source>
</evidence>
<evidence type="ECO:0000256" key="8">
    <source>
        <dbReference type="ARBA" id="ARBA00023102"/>
    </source>
</evidence>
<name>W6S3Q3_9CLOT</name>
<dbReference type="NCBIfam" id="TIGR01855">
    <property type="entry name" value="IMP_synth_hisH"/>
    <property type="match status" value="1"/>
</dbReference>
<evidence type="ECO:0000256" key="6">
    <source>
        <dbReference type="ARBA" id="ARBA00022801"/>
    </source>
</evidence>
<dbReference type="eggNOG" id="COG0118">
    <property type="taxonomic scope" value="Bacteria"/>
</dbReference>
<keyword evidence="9 12" id="KW-0456">Lyase</keyword>
<comment type="subcellular location">
    <subcellularLocation>
        <location evidence="1 12">Cytoplasm</location>
    </subcellularLocation>
</comment>
<dbReference type="EMBL" id="HG917868">
    <property type="protein sequence ID" value="CDM68957.1"/>
    <property type="molecule type" value="Genomic_DNA"/>
</dbReference>
<keyword evidence="15" id="KW-0808">Transferase</keyword>
<keyword evidence="8 12" id="KW-0368">Histidine biosynthesis</keyword>
<comment type="catalytic activity">
    <reaction evidence="11 12">
        <text>L-glutamine + H2O = L-glutamate + NH4(+)</text>
        <dbReference type="Rhea" id="RHEA:15889"/>
        <dbReference type="ChEBI" id="CHEBI:15377"/>
        <dbReference type="ChEBI" id="CHEBI:28938"/>
        <dbReference type="ChEBI" id="CHEBI:29985"/>
        <dbReference type="ChEBI" id="CHEBI:58359"/>
        <dbReference type="EC" id="3.5.1.2"/>
    </reaction>
</comment>
<keyword evidence="7 12" id="KW-0315">Glutamine amidotransferase</keyword>
<dbReference type="EC" id="3.5.1.2" evidence="12"/>
<dbReference type="PANTHER" id="PTHR42701">
    <property type="entry name" value="IMIDAZOLE GLYCEROL PHOSPHATE SYNTHASE SUBUNIT HISH"/>
    <property type="match status" value="1"/>
</dbReference>
<dbReference type="GO" id="GO:0000105">
    <property type="term" value="P:L-histidine biosynthetic process"/>
    <property type="evidence" value="ECO:0007669"/>
    <property type="project" value="UniProtKB-UniRule"/>
</dbReference>
<dbReference type="GO" id="GO:0005737">
    <property type="term" value="C:cytoplasm"/>
    <property type="evidence" value="ECO:0007669"/>
    <property type="project" value="UniProtKB-SubCell"/>
</dbReference>
<evidence type="ECO:0000256" key="13">
    <source>
        <dbReference type="PIRSR" id="PIRSR000495-1"/>
    </source>
</evidence>
<organism evidence="15 16">
    <name type="scientific">Clostridium bornimense</name>
    <dbReference type="NCBI Taxonomy" id="1216932"/>
    <lineage>
        <taxon>Bacteria</taxon>
        <taxon>Bacillati</taxon>
        <taxon>Bacillota</taxon>
        <taxon>Clostridia</taxon>
        <taxon>Eubacteriales</taxon>
        <taxon>Clostridiaceae</taxon>
        <taxon>Clostridium</taxon>
    </lineage>
</organism>
<evidence type="ECO:0000256" key="12">
    <source>
        <dbReference type="HAMAP-Rule" id="MF_00278"/>
    </source>
</evidence>
<keyword evidence="4 12" id="KW-0963">Cytoplasm</keyword>
<evidence type="ECO:0000256" key="1">
    <source>
        <dbReference type="ARBA" id="ARBA00004496"/>
    </source>
</evidence>
<dbReference type="RefSeq" id="WP_044038500.1">
    <property type="nucleotide sequence ID" value="NZ_HG917868.1"/>
</dbReference>
<dbReference type="SUPFAM" id="SSF52317">
    <property type="entry name" value="Class I glutamine amidotransferase-like"/>
    <property type="match status" value="1"/>
</dbReference>
<dbReference type="EC" id="4.3.2.10" evidence="12"/>
<dbReference type="KEGG" id="clt:CM240_1799"/>
<dbReference type="AlphaFoldDB" id="W6S3Q3"/>
<feature type="active site" evidence="12 13">
    <location>
        <position position="180"/>
    </location>
</feature>
<dbReference type="Gene3D" id="3.40.50.880">
    <property type="match status" value="1"/>
</dbReference>
<dbReference type="Proteomes" id="UP000019426">
    <property type="component" value="Chromosome M2/40_rep1"/>
</dbReference>
<feature type="active site" evidence="12 13">
    <location>
        <position position="182"/>
    </location>
</feature>
<dbReference type="FunFam" id="3.40.50.880:FF:000009">
    <property type="entry name" value="Imidazole glycerol phosphate synthase subunit HisH"/>
    <property type="match status" value="1"/>
</dbReference>
<dbReference type="GO" id="GO:0004359">
    <property type="term" value="F:glutaminase activity"/>
    <property type="evidence" value="ECO:0007669"/>
    <property type="project" value="UniProtKB-EC"/>
</dbReference>
<evidence type="ECO:0000256" key="7">
    <source>
        <dbReference type="ARBA" id="ARBA00022962"/>
    </source>
</evidence>
<keyword evidence="15" id="KW-0328">Glycosyltransferase</keyword>
<dbReference type="STRING" id="1216932.CM240_1799"/>
<dbReference type="InterPro" id="IPR029062">
    <property type="entry name" value="Class_I_gatase-like"/>
</dbReference>
<protein>
    <recommendedName>
        <fullName evidence="12">Imidazole glycerol phosphate synthase subunit HisH</fullName>
        <ecNumber evidence="12">4.3.2.10</ecNumber>
    </recommendedName>
    <alternativeName>
        <fullName evidence="12">IGP synthase glutaminase subunit</fullName>
        <ecNumber evidence="12">3.5.1.2</ecNumber>
    </alternativeName>
    <alternativeName>
        <fullName evidence="12">IGP synthase subunit HisH</fullName>
    </alternativeName>
    <alternativeName>
        <fullName evidence="12">ImGP synthase subunit HisH</fullName>
        <shortName evidence="12">IGPS subunit HisH</shortName>
    </alternativeName>
</protein>
<keyword evidence="6 12" id="KW-0378">Hydrolase</keyword>
<accession>W6S3Q3</accession>
<reference evidence="15 16" key="1">
    <citation type="submission" date="2013-11" db="EMBL/GenBank/DDBJ databases">
        <title>Complete genome sequence of Clostridum sp. M2/40.</title>
        <authorList>
            <person name="Wibberg D."/>
            <person name="Puehler A."/>
            <person name="Schlueter A."/>
        </authorList>
    </citation>
    <scope>NUCLEOTIDE SEQUENCE [LARGE SCALE GENOMIC DNA]</scope>
    <source>
        <strain evidence="16">M2/40</strain>
    </source>
</reference>
<keyword evidence="16" id="KW-1185">Reference proteome</keyword>
<dbReference type="UniPathway" id="UPA00031">
    <property type="reaction ID" value="UER00010"/>
</dbReference>
<dbReference type="InterPro" id="IPR017926">
    <property type="entry name" value="GATASE"/>
</dbReference>
<comment type="subunit">
    <text evidence="3 12">Heterodimer of HisH and HisF.</text>
</comment>
<evidence type="ECO:0000313" key="16">
    <source>
        <dbReference type="Proteomes" id="UP000019426"/>
    </source>
</evidence>
<dbReference type="InterPro" id="IPR010139">
    <property type="entry name" value="Imidazole-glycPsynth_HisH"/>
</dbReference>
<dbReference type="PROSITE" id="PS51273">
    <property type="entry name" value="GATASE_TYPE_1"/>
    <property type="match status" value="1"/>
</dbReference>
<dbReference type="PANTHER" id="PTHR42701:SF1">
    <property type="entry name" value="IMIDAZOLE GLYCEROL PHOSPHATE SYNTHASE SUBUNIT HISH"/>
    <property type="match status" value="1"/>
</dbReference>
<evidence type="ECO:0000259" key="14">
    <source>
        <dbReference type="Pfam" id="PF00117"/>
    </source>
</evidence>
<dbReference type="PATRIC" id="fig|1216932.3.peg.1795"/>
<evidence type="ECO:0000313" key="15">
    <source>
        <dbReference type="EMBL" id="CDM68957.1"/>
    </source>
</evidence>
<dbReference type="HOGENOM" id="CLU_071837_2_2_9"/>
<feature type="active site" description="Nucleophile" evidence="12 13">
    <location>
        <position position="79"/>
    </location>
</feature>
<comment type="function">
    <text evidence="12">IGPS catalyzes the conversion of PRFAR and glutamine to IGP, AICAR and glutamate. The HisH subunit catalyzes the hydrolysis of glutamine to glutamate and ammonia as part of the synthesis of IGP and AICAR. The resulting ammonia molecule is channeled to the active site of HisF.</text>
</comment>
<dbReference type="Pfam" id="PF00117">
    <property type="entry name" value="GATase"/>
    <property type="match status" value="1"/>
</dbReference>
<evidence type="ECO:0000256" key="9">
    <source>
        <dbReference type="ARBA" id="ARBA00023239"/>
    </source>
</evidence>
<feature type="domain" description="Glutamine amidotransferase" evidence="14">
    <location>
        <begin position="4"/>
        <end position="195"/>
    </location>
</feature>
<gene>
    <name evidence="12 15" type="primary">hisH</name>
    <name evidence="15" type="ORF">CM240_1799</name>
</gene>
<comment type="pathway">
    <text evidence="2 12">Amino-acid biosynthesis; L-histidine biosynthesis; L-histidine from 5-phospho-alpha-D-ribose 1-diphosphate: step 5/9.</text>
</comment>
<evidence type="ECO:0000256" key="4">
    <source>
        <dbReference type="ARBA" id="ARBA00022490"/>
    </source>
</evidence>
<dbReference type="CDD" id="cd01748">
    <property type="entry name" value="GATase1_IGP_Synthase"/>
    <property type="match status" value="1"/>
</dbReference>
<evidence type="ECO:0000256" key="3">
    <source>
        <dbReference type="ARBA" id="ARBA00011152"/>
    </source>
</evidence>
<evidence type="ECO:0000256" key="5">
    <source>
        <dbReference type="ARBA" id="ARBA00022605"/>
    </source>
</evidence>
<evidence type="ECO:0000256" key="11">
    <source>
        <dbReference type="ARBA" id="ARBA00049534"/>
    </source>
</evidence>
<dbReference type="PIRSF" id="PIRSF000495">
    <property type="entry name" value="Amidotransf_hisH"/>
    <property type="match status" value="1"/>
</dbReference>
<dbReference type="GO" id="GO:0000107">
    <property type="term" value="F:imidazoleglycerol-phosphate synthase activity"/>
    <property type="evidence" value="ECO:0007669"/>
    <property type="project" value="UniProtKB-UniRule"/>
</dbReference>
<dbReference type="HAMAP" id="MF_00278">
    <property type="entry name" value="HisH"/>
    <property type="match status" value="1"/>
</dbReference>
<proteinExistence type="inferred from homology"/>